<evidence type="ECO:0000313" key="2">
    <source>
        <dbReference type="EMBL" id="EEN82356.1"/>
    </source>
</evidence>
<dbReference type="Pfam" id="PF16125">
    <property type="entry name" value="DUF4837"/>
    <property type="match status" value="1"/>
</dbReference>
<dbReference type="AlphaFoldDB" id="C3JBU0"/>
<proteinExistence type="predicted"/>
<dbReference type="Proteomes" id="UP000004295">
    <property type="component" value="Unassembled WGS sequence"/>
</dbReference>
<keyword evidence="3" id="KW-1185">Reference proteome</keyword>
<keyword evidence="1" id="KW-0732">Signal</keyword>
<dbReference type="STRING" id="553175.POREN0001_1826"/>
<dbReference type="eggNOG" id="COG0322">
    <property type="taxonomic scope" value="Bacteria"/>
</dbReference>
<dbReference type="PROSITE" id="PS51257">
    <property type="entry name" value="PROKAR_LIPOPROTEIN"/>
    <property type="match status" value="1"/>
</dbReference>
<protein>
    <recommendedName>
        <fullName evidence="4">DUF4837 domain-containing protein</fullName>
    </recommendedName>
</protein>
<evidence type="ECO:0000256" key="1">
    <source>
        <dbReference type="SAM" id="SignalP"/>
    </source>
</evidence>
<evidence type="ECO:0008006" key="4">
    <source>
        <dbReference type="Google" id="ProtNLM"/>
    </source>
</evidence>
<sequence>MTKVTHTLVLLASFIVLATSCNKKTNTFMAAAGSPGEMLLVMDGDWLKGSEGELVKAMLQEEVPGLPQVEHWMRVQTVAEADFGDFLRNTRNILIVKANEDTYTHNSVKYSYNEWAQGQLLIVVQTPNADSLKALVANDGDKIRHLLLRHELFRYAEVWSGEFSTKADEYCQEVLGCHVNMPQDMLSYKKGKDFFWMSNNSDKKRSDIVIYSLPYRGKEDLSLEVMHARRDSVLGSNIPGATPDSKMTTVPEGLIHQYLQMPDGSYRGVLHGLWETSGKSAMAGPFVMHAIARPEEGKVYYIEGFVYYPNENKRDLVRRLEAALFSLRPLSQETFDPAPIKQIWWSDIH</sequence>
<gene>
    <name evidence="2" type="ORF">POREN0001_1826</name>
</gene>
<comment type="caution">
    <text evidence="2">The sequence shown here is derived from an EMBL/GenBank/DDBJ whole genome shotgun (WGS) entry which is preliminary data.</text>
</comment>
<evidence type="ECO:0000313" key="3">
    <source>
        <dbReference type="Proteomes" id="UP000004295"/>
    </source>
</evidence>
<dbReference type="EMBL" id="ACNN01000026">
    <property type="protein sequence ID" value="EEN82356.1"/>
    <property type="molecule type" value="Genomic_DNA"/>
</dbReference>
<name>C3JBU0_POREA</name>
<feature type="signal peptide" evidence="1">
    <location>
        <begin position="1"/>
        <end position="18"/>
    </location>
</feature>
<reference evidence="2 3" key="1">
    <citation type="submission" date="2009-04" db="EMBL/GenBank/DDBJ databases">
        <authorList>
            <person name="Sebastian Y."/>
            <person name="Madupu R."/>
            <person name="Durkin A.S."/>
            <person name="Torralba M."/>
            <person name="Methe B."/>
            <person name="Sutton G.G."/>
            <person name="Strausberg R.L."/>
            <person name="Nelson K.E."/>
        </authorList>
    </citation>
    <scope>NUCLEOTIDE SEQUENCE [LARGE SCALE GENOMIC DNA]</scope>
    <source>
        <strain evidence="3">ATCC 35406 / BCRC 14492 / JCM 8526 / NCTC 13058 / HG 370</strain>
    </source>
</reference>
<dbReference type="RefSeq" id="WP_004334111.1">
    <property type="nucleotide sequence ID" value="NZ_ACNN01000026.1"/>
</dbReference>
<feature type="chain" id="PRO_5002926299" description="DUF4837 domain-containing protein" evidence="1">
    <location>
        <begin position="19"/>
        <end position="349"/>
    </location>
</feature>
<dbReference type="InterPro" id="IPR032286">
    <property type="entry name" value="DUF4837"/>
</dbReference>
<dbReference type="GeneID" id="93365983"/>
<accession>C3JBU0</accession>
<organism evidence="2 3">
    <name type="scientific">Porphyromonas endodontalis (strain ATCC 35406 / DSM 24491 / JCM 8526 / CCUG 16442 / BCRC 14492 / NCTC 13058 / HG 370)</name>
    <name type="common">Bacteroides endodontalis</name>
    <dbReference type="NCBI Taxonomy" id="553175"/>
    <lineage>
        <taxon>Bacteria</taxon>
        <taxon>Pseudomonadati</taxon>
        <taxon>Bacteroidota</taxon>
        <taxon>Bacteroidia</taxon>
        <taxon>Bacteroidales</taxon>
        <taxon>Porphyromonadaceae</taxon>
        <taxon>Porphyromonas</taxon>
    </lineage>
</organism>